<feature type="region of interest" description="Disordered" evidence="1">
    <location>
        <begin position="53"/>
        <end position="73"/>
    </location>
</feature>
<evidence type="ECO:0000313" key="2">
    <source>
        <dbReference type="EMBL" id="RZB45502.1"/>
    </source>
</evidence>
<comment type="caution">
    <text evidence="2">The sequence shown here is derived from an EMBL/GenBank/DDBJ whole genome shotgun (WGS) entry which is preliminary data.</text>
</comment>
<gene>
    <name evidence="2" type="ORF">D0Y65_055019</name>
</gene>
<feature type="compositionally biased region" description="Basic residues" evidence="1">
    <location>
        <begin position="53"/>
        <end position="64"/>
    </location>
</feature>
<organism evidence="2 3">
    <name type="scientific">Glycine soja</name>
    <name type="common">Wild soybean</name>
    <dbReference type="NCBI Taxonomy" id="3848"/>
    <lineage>
        <taxon>Eukaryota</taxon>
        <taxon>Viridiplantae</taxon>
        <taxon>Streptophyta</taxon>
        <taxon>Embryophyta</taxon>
        <taxon>Tracheophyta</taxon>
        <taxon>Spermatophyta</taxon>
        <taxon>Magnoliopsida</taxon>
        <taxon>eudicotyledons</taxon>
        <taxon>Gunneridae</taxon>
        <taxon>Pentapetalae</taxon>
        <taxon>rosids</taxon>
        <taxon>fabids</taxon>
        <taxon>Fabales</taxon>
        <taxon>Fabaceae</taxon>
        <taxon>Papilionoideae</taxon>
        <taxon>50 kb inversion clade</taxon>
        <taxon>NPAAA clade</taxon>
        <taxon>indigoferoid/millettioid clade</taxon>
        <taxon>Phaseoleae</taxon>
        <taxon>Glycine</taxon>
        <taxon>Glycine subgen. Soja</taxon>
    </lineage>
</organism>
<keyword evidence="3" id="KW-1185">Reference proteome</keyword>
<evidence type="ECO:0000256" key="1">
    <source>
        <dbReference type="SAM" id="MobiDB-lite"/>
    </source>
</evidence>
<dbReference type="Proteomes" id="UP000289340">
    <property type="component" value="Chromosome 20"/>
</dbReference>
<sequence>MQRKFHFLVNKDKATSSFSADDNSDNGGTRFTCGTQFTRKTFSCVIGNKATPRGKRASKLKKKKEPLGQSGNGKAALSQLLALEETDCAGEAKQNRKDRQRVKMNLPLLSFPKNMRGWHNLMRARFGSEVHGDGNNVVTKFGQVRRKASLRYLVRLPSKILVLRLKLKMIKCLVKKKPPKQFKQGAEDDDENEDREPCKKRILLGERCRPFSSPSPGYDTSNFFLPRVSYLTRAQRHP</sequence>
<name>A0A445F9M6_GLYSO</name>
<accession>A0A445F9M6</accession>
<protein>
    <submittedName>
        <fullName evidence="2">Uncharacterized protein</fullName>
    </submittedName>
</protein>
<proteinExistence type="predicted"/>
<reference evidence="2 3" key="1">
    <citation type="submission" date="2018-09" db="EMBL/GenBank/DDBJ databases">
        <title>A high-quality reference genome of wild soybean provides a powerful tool to mine soybean genomes.</title>
        <authorList>
            <person name="Xie M."/>
            <person name="Chung C.Y.L."/>
            <person name="Li M.-W."/>
            <person name="Wong F.-L."/>
            <person name="Chan T.-F."/>
            <person name="Lam H.-M."/>
        </authorList>
    </citation>
    <scope>NUCLEOTIDE SEQUENCE [LARGE SCALE GENOMIC DNA]</scope>
    <source>
        <strain evidence="3">cv. W05</strain>
        <tissue evidence="2">Hypocotyl of etiolated seedlings</tissue>
    </source>
</reference>
<dbReference type="AlphaFoldDB" id="A0A445F9M6"/>
<dbReference type="EMBL" id="QZWG01000020">
    <property type="protein sequence ID" value="RZB45502.1"/>
    <property type="molecule type" value="Genomic_DNA"/>
</dbReference>
<evidence type="ECO:0000313" key="3">
    <source>
        <dbReference type="Proteomes" id="UP000289340"/>
    </source>
</evidence>